<proteinExistence type="predicted"/>
<dbReference type="OrthoDB" id="9789634at2"/>
<dbReference type="Proteomes" id="UP000306719">
    <property type="component" value="Unassembled WGS sequence"/>
</dbReference>
<protein>
    <submittedName>
        <fullName evidence="1">Uncharacterized protein</fullName>
    </submittedName>
</protein>
<evidence type="ECO:0000313" key="1">
    <source>
        <dbReference type="EMBL" id="TMP39679.1"/>
    </source>
</evidence>
<comment type="caution">
    <text evidence="1">The sequence shown here is derived from an EMBL/GenBank/DDBJ whole genome shotgun (WGS) entry which is preliminary data.</text>
</comment>
<gene>
    <name evidence="1" type="ORF">CWB98_03575</name>
</gene>
<dbReference type="EMBL" id="PNCJ01000005">
    <property type="protein sequence ID" value="TMP39679.1"/>
    <property type="molecule type" value="Genomic_DNA"/>
</dbReference>
<dbReference type="AlphaFoldDB" id="A0A5S3X5W4"/>
<reference evidence="2" key="2">
    <citation type="submission" date="2019-06" db="EMBL/GenBank/DDBJ databases">
        <title>Co-occurence of chitin degradation, pigmentation and bioactivity in marine Pseudoalteromonas.</title>
        <authorList>
            <person name="Sonnenschein E.C."/>
            <person name="Bech P.K."/>
        </authorList>
    </citation>
    <scope>NUCLEOTIDE SEQUENCE [LARGE SCALE GENOMIC DNA]</scope>
    <source>
        <strain evidence="2">S2599</strain>
    </source>
</reference>
<accession>A0A5S3X5W4</accession>
<evidence type="ECO:0000313" key="2">
    <source>
        <dbReference type="Proteomes" id="UP000306719"/>
    </source>
</evidence>
<dbReference type="RefSeq" id="WP_138543569.1">
    <property type="nucleotide sequence ID" value="NZ_PNCJ01000005.1"/>
</dbReference>
<sequence length="786" mass="91385">MDDLKLKTIEYFASKPHDDEKAKRFLSKVYQNIRQTIINPDSYGDINDSLDVLDKFISHVSQEAINDLLICWEILHRGKEFAVSDISLAKYHTSERIYTKIISLLGRLRYLEQGAVVNILLKFWEEDSEVRSNVESTLNELAEFNLYAIEYVGFEPQLTLLKTIESFSHKEKLERSSLVLPILEKFLSTDIESHEWNYKTVSIKSMAIPANEAIKTIRNRTVHLFIEMYEVASDVKLKKALISSMNNACRLWSRSKISEDVIEIVQDNSIEVLRYWATLIKTEPLDIVQKIEHDAYWNYYHAATDKVKHVALEIESAIKLNVEYQFYRDLVGFDGIFLPWEKETDEDGGGVKPREIRNRRIEQHIASLNESNVEEWIDRIEIYLQTMSNDLATSPELFGFVEKLSKLFPEQIFERFINSKILEKSSVYIFRGVWSSHYSDEFKLTVNEWLNGGLYLWELSVTFVNVEELDTQLLEKLVDKAIAQDELAALNSSVGIFDEHKQQLSAEFVNEQFKKIFQYLNQNESTSWLNQSWYRSKRESFIDILSDTNLNLLISNLVFVRKVDHRLEAVMEVIADRDVEILFELIGKRLTYETTHGKGDKERYEGIPFAFHSLRETLANNPHLLLQLIKKHYKYEWGVYHYGVASLFKQCFSRFTPDLIELLFAELEPSNGEQIKVLLAIVASYEGNASILSLVKSILVTCPFNDDLCKRINGALITSGVEHGEFGIANNYKIKLENVKPWLDDNEVNVVKFAHQHIKMLESMIEDEVKRVEEQIAIEKHQYGIE</sequence>
<name>A0A5S3X5W4_9GAMM</name>
<reference evidence="1 2" key="1">
    <citation type="submission" date="2018-01" db="EMBL/GenBank/DDBJ databases">
        <authorList>
            <person name="Paulsen S."/>
            <person name="Gram L.K."/>
        </authorList>
    </citation>
    <scope>NUCLEOTIDE SEQUENCE [LARGE SCALE GENOMIC DNA]</scope>
    <source>
        <strain evidence="1 2">S2599</strain>
    </source>
</reference>
<organism evidence="1 2">
    <name type="scientific">Pseudoalteromonas rubra</name>
    <dbReference type="NCBI Taxonomy" id="43658"/>
    <lineage>
        <taxon>Bacteria</taxon>
        <taxon>Pseudomonadati</taxon>
        <taxon>Pseudomonadota</taxon>
        <taxon>Gammaproteobacteria</taxon>
        <taxon>Alteromonadales</taxon>
        <taxon>Pseudoalteromonadaceae</taxon>
        <taxon>Pseudoalteromonas</taxon>
    </lineage>
</organism>